<evidence type="ECO:0000256" key="6">
    <source>
        <dbReference type="ARBA" id="ARBA00022989"/>
    </source>
</evidence>
<dbReference type="Pfam" id="PF04403">
    <property type="entry name" value="PqiA"/>
    <property type="match status" value="2"/>
</dbReference>
<evidence type="ECO:0000256" key="7">
    <source>
        <dbReference type="ARBA" id="ARBA00023136"/>
    </source>
</evidence>
<evidence type="ECO:0000313" key="10">
    <source>
        <dbReference type="Proteomes" id="UP000033220"/>
    </source>
</evidence>
<evidence type="ECO:0000256" key="3">
    <source>
        <dbReference type="ARBA" id="ARBA00022475"/>
    </source>
</evidence>
<keyword evidence="3" id="KW-1003">Cell membrane</keyword>
<dbReference type="PANTHER" id="PTHR30462">
    <property type="entry name" value="INTERMEMBRANE TRANSPORT PROTEIN PQIB-RELATED"/>
    <property type="match status" value="1"/>
</dbReference>
<evidence type="ECO:0000256" key="4">
    <source>
        <dbReference type="ARBA" id="ARBA00022519"/>
    </source>
</evidence>
<accession>H6SP91</accession>
<dbReference type="PANTHER" id="PTHR30462:SF3">
    <property type="entry name" value="INTERMEMBRANE TRANSPORT PROTEIN PQIA"/>
    <property type="match status" value="1"/>
</dbReference>
<reference evidence="9 10" key="1">
    <citation type="submission" date="2012-02" db="EMBL/GenBank/DDBJ databases">
        <title>Shotgun genome sequence of Phaeospirillum photometricum DSM 122.</title>
        <authorList>
            <person name="Duquesne K."/>
            <person name="Sturgis J."/>
        </authorList>
    </citation>
    <scope>NUCLEOTIDE SEQUENCE [LARGE SCALE GENOMIC DNA]</scope>
    <source>
        <strain evidence="10">DSM122</strain>
    </source>
</reference>
<dbReference type="OrthoDB" id="9800207at2"/>
<evidence type="ECO:0000256" key="8">
    <source>
        <dbReference type="SAM" id="Phobius"/>
    </source>
</evidence>
<dbReference type="NCBIfam" id="TIGR00155">
    <property type="entry name" value="pqiA_fam"/>
    <property type="match status" value="1"/>
</dbReference>
<feature type="transmembrane region" description="Helical" evidence="8">
    <location>
        <begin position="359"/>
        <end position="382"/>
    </location>
</feature>
<evidence type="ECO:0000256" key="1">
    <source>
        <dbReference type="ARBA" id="ARBA00004429"/>
    </source>
</evidence>
<feature type="transmembrane region" description="Helical" evidence="8">
    <location>
        <begin position="173"/>
        <end position="191"/>
    </location>
</feature>
<sequence length="424" mass="45217">MTPAALDRLGACPACDTVYLRTEIAPGASAHCLRCGSRLYTRSRFSPSQMLALVLGALILGGIANTTPIVEIQFRGLASSTTLIGAIVLLVEEGEPLVGMLAALTTVVFPVLDLGLLAAVLLGWSRGERPVWFAPALRLILALRPWGMVEVFMLGVLVALVKLSAQTQILPGPALWAFAALTVLLVPILTFDPRFLWNRAGEAGASSSGEAAPSPQAPPALVSARAAGLVACETCGQLHPRAHVGPCTRCHAPIHPRKPASLQRVGALLLGAVILYVPANLLPVMQTTTLKGEKRDTILSGVVYFWETGSPELAILIFSVSVLIPLVKMAALAFLITSTHRRWAGRRHTRLRLFALVDAIGRWSMLDVFVVTLMVGLVRFQALARIEAGPGAAAFGAVVILTMLAVHSFDPRLMWDPDETDHGP</sequence>
<dbReference type="Proteomes" id="UP000033220">
    <property type="component" value="Chromosome DSM 122"/>
</dbReference>
<dbReference type="AlphaFoldDB" id="H6SP91"/>
<evidence type="ECO:0000256" key="2">
    <source>
        <dbReference type="ARBA" id="ARBA00007555"/>
    </source>
</evidence>
<dbReference type="STRING" id="1150469.RSPPHO_02790"/>
<feature type="transmembrane region" description="Helical" evidence="8">
    <location>
        <begin position="388"/>
        <end position="406"/>
    </location>
</feature>
<keyword evidence="6 8" id="KW-1133">Transmembrane helix</keyword>
<comment type="similarity">
    <text evidence="2">Belongs to the PqiA family.</text>
</comment>
<dbReference type="eggNOG" id="COG2995">
    <property type="taxonomic scope" value="Bacteria"/>
</dbReference>
<comment type="subcellular location">
    <subcellularLocation>
        <location evidence="1">Cell inner membrane</location>
        <topology evidence="1">Multi-pass membrane protein</topology>
    </subcellularLocation>
</comment>
<evidence type="ECO:0000313" key="9">
    <source>
        <dbReference type="EMBL" id="CCG09416.1"/>
    </source>
</evidence>
<dbReference type="EMBL" id="HE663493">
    <property type="protein sequence ID" value="CCG09416.1"/>
    <property type="molecule type" value="Genomic_DNA"/>
</dbReference>
<feature type="transmembrane region" description="Helical" evidence="8">
    <location>
        <begin position="136"/>
        <end position="161"/>
    </location>
</feature>
<name>H6SP91_PARPM</name>
<feature type="transmembrane region" description="Helical" evidence="8">
    <location>
        <begin position="50"/>
        <end position="67"/>
    </location>
</feature>
<proteinExistence type="inferred from homology"/>
<keyword evidence="5 8" id="KW-0812">Transmembrane</keyword>
<dbReference type="RefSeq" id="WP_014416046.1">
    <property type="nucleotide sequence ID" value="NC_017059.1"/>
</dbReference>
<dbReference type="InterPro" id="IPR005219">
    <property type="entry name" value="PqiA-like_proteobact"/>
</dbReference>
<keyword evidence="7 8" id="KW-0472">Membrane</keyword>
<dbReference type="HOGENOM" id="CLU_041903_0_1_5"/>
<dbReference type="GO" id="GO:0005886">
    <property type="term" value="C:plasma membrane"/>
    <property type="evidence" value="ECO:0007669"/>
    <property type="project" value="UniProtKB-SubCell"/>
</dbReference>
<feature type="transmembrane region" description="Helical" evidence="8">
    <location>
        <begin position="97"/>
        <end position="124"/>
    </location>
</feature>
<dbReference type="InterPro" id="IPR007498">
    <property type="entry name" value="PqiA-like"/>
</dbReference>
<dbReference type="InterPro" id="IPR051800">
    <property type="entry name" value="PqiA-PqiB_transport"/>
</dbReference>
<keyword evidence="4" id="KW-0997">Cell inner membrane</keyword>
<organism evidence="9 10">
    <name type="scientific">Pararhodospirillum photometricum DSM 122</name>
    <dbReference type="NCBI Taxonomy" id="1150469"/>
    <lineage>
        <taxon>Bacteria</taxon>
        <taxon>Pseudomonadati</taxon>
        <taxon>Pseudomonadota</taxon>
        <taxon>Alphaproteobacteria</taxon>
        <taxon>Rhodospirillales</taxon>
        <taxon>Rhodospirillaceae</taxon>
        <taxon>Pararhodospirillum</taxon>
    </lineage>
</organism>
<dbReference type="KEGG" id="rpm:RSPPHO_02790"/>
<feature type="transmembrane region" description="Helical" evidence="8">
    <location>
        <begin position="313"/>
        <end position="338"/>
    </location>
</feature>
<gene>
    <name evidence="9" type="ORF">RSPPHO_02790</name>
</gene>
<keyword evidence="10" id="KW-1185">Reference proteome</keyword>
<evidence type="ECO:0000256" key="5">
    <source>
        <dbReference type="ARBA" id="ARBA00022692"/>
    </source>
</evidence>
<feature type="transmembrane region" description="Helical" evidence="8">
    <location>
        <begin position="265"/>
        <end position="285"/>
    </location>
</feature>
<dbReference type="PATRIC" id="fig|1150469.3.peg.3158"/>
<protein>
    <submittedName>
        <fullName evidence="9">Uncharacterized paraquat-inducible protein A</fullName>
    </submittedName>
</protein>